<evidence type="ECO:0000313" key="1">
    <source>
        <dbReference type="EMBL" id="MED6125388.1"/>
    </source>
</evidence>
<evidence type="ECO:0000313" key="2">
    <source>
        <dbReference type="Proteomes" id="UP001341840"/>
    </source>
</evidence>
<accession>A0ABU6RNP5</accession>
<name>A0ABU6RNP5_9FABA</name>
<sequence length="139" mass="15830">MDCDERRACHATNRKRRFDILRSRKQGMNIDSGVADFQQRIVMDQDGSPISTKTIAELPSNRALFTDITNTACMLRREYPTLTTHKDICTASRKARMVILASKRKRRREQNNPDAPFREPLLIAGNITAGNVTNRLNLA</sequence>
<gene>
    <name evidence="1" type="ORF">PIB30_068115</name>
</gene>
<reference evidence="1 2" key="1">
    <citation type="journal article" date="2023" name="Plants (Basel)">
        <title>Bridging the Gap: Combining Genomics and Transcriptomics Approaches to Understand Stylosanthes scabra, an Orphan Legume from the Brazilian Caatinga.</title>
        <authorList>
            <person name="Ferreira-Neto J.R.C."/>
            <person name="da Silva M.D."/>
            <person name="Binneck E."/>
            <person name="de Melo N.F."/>
            <person name="da Silva R.H."/>
            <person name="de Melo A.L.T.M."/>
            <person name="Pandolfi V."/>
            <person name="Bustamante F.O."/>
            <person name="Brasileiro-Vidal A.C."/>
            <person name="Benko-Iseppon A.M."/>
        </authorList>
    </citation>
    <scope>NUCLEOTIDE SEQUENCE [LARGE SCALE GENOMIC DNA]</scope>
    <source>
        <tissue evidence="1">Leaves</tissue>
    </source>
</reference>
<keyword evidence="2" id="KW-1185">Reference proteome</keyword>
<proteinExistence type="predicted"/>
<dbReference type="EMBL" id="JASCZI010030932">
    <property type="protein sequence ID" value="MED6125388.1"/>
    <property type="molecule type" value="Genomic_DNA"/>
</dbReference>
<protein>
    <submittedName>
        <fullName evidence="1">Uncharacterized protein</fullName>
    </submittedName>
</protein>
<dbReference type="Proteomes" id="UP001341840">
    <property type="component" value="Unassembled WGS sequence"/>
</dbReference>
<organism evidence="1 2">
    <name type="scientific">Stylosanthes scabra</name>
    <dbReference type="NCBI Taxonomy" id="79078"/>
    <lineage>
        <taxon>Eukaryota</taxon>
        <taxon>Viridiplantae</taxon>
        <taxon>Streptophyta</taxon>
        <taxon>Embryophyta</taxon>
        <taxon>Tracheophyta</taxon>
        <taxon>Spermatophyta</taxon>
        <taxon>Magnoliopsida</taxon>
        <taxon>eudicotyledons</taxon>
        <taxon>Gunneridae</taxon>
        <taxon>Pentapetalae</taxon>
        <taxon>rosids</taxon>
        <taxon>fabids</taxon>
        <taxon>Fabales</taxon>
        <taxon>Fabaceae</taxon>
        <taxon>Papilionoideae</taxon>
        <taxon>50 kb inversion clade</taxon>
        <taxon>dalbergioids sensu lato</taxon>
        <taxon>Dalbergieae</taxon>
        <taxon>Pterocarpus clade</taxon>
        <taxon>Stylosanthes</taxon>
    </lineage>
</organism>
<comment type="caution">
    <text evidence="1">The sequence shown here is derived from an EMBL/GenBank/DDBJ whole genome shotgun (WGS) entry which is preliminary data.</text>
</comment>